<evidence type="ECO:0000256" key="1">
    <source>
        <dbReference type="ARBA" id="ARBA00004749"/>
    </source>
</evidence>
<evidence type="ECO:0000256" key="2">
    <source>
        <dbReference type="ARBA" id="ARBA00022688"/>
    </source>
</evidence>
<evidence type="ECO:0000256" key="6">
    <source>
        <dbReference type="ARBA" id="ARBA00023033"/>
    </source>
</evidence>
<keyword evidence="10" id="KW-1185">Reference proteome</keyword>
<accession>A0ABS8C789</accession>
<dbReference type="RefSeq" id="WP_226752274.1">
    <property type="nucleotide sequence ID" value="NZ_JAEINI020000016.1"/>
</dbReference>
<keyword evidence="6" id="KW-0503">Monooxygenase</keyword>
<feature type="transmembrane region" description="Helical" evidence="8">
    <location>
        <begin position="75"/>
        <end position="94"/>
    </location>
</feature>
<name>A0ABS8C789_9ALTE</name>
<keyword evidence="7 8" id="KW-0472">Membrane</keyword>
<evidence type="ECO:0000313" key="9">
    <source>
        <dbReference type="EMBL" id="MCB5228211.1"/>
    </source>
</evidence>
<evidence type="ECO:0000256" key="4">
    <source>
        <dbReference type="ARBA" id="ARBA00023002"/>
    </source>
</evidence>
<dbReference type="PANTHER" id="PTHR11237:SF4">
    <property type="entry name" value="5-DEMETHOXYUBIQUINONE HYDROXYLASE, MITOCHONDRIAL"/>
    <property type="match status" value="1"/>
</dbReference>
<comment type="caution">
    <text evidence="9">The sequence shown here is derived from an EMBL/GenBank/DDBJ whole genome shotgun (WGS) entry which is preliminary data.</text>
</comment>
<dbReference type="Proteomes" id="UP000633814">
    <property type="component" value="Unassembled WGS sequence"/>
</dbReference>
<sequence length="183" mass="20880">MGKVSTSRLPKHIRSELRASHAGEFGAVWIYRGILCANLIRQDAQIKSFALQHLATEKSHLAGFAANIQRYRGSLLLFFWGIAGFVTGALPTLLGRNWMFYTIFCVESFVDEHYREQLKLFDHECNSFVRGFSQQMAAFHADETKHRDEALHAMTKQPSKAMRCWGRLIAYGSQWAVKAARLI</sequence>
<dbReference type="Pfam" id="PF03232">
    <property type="entry name" value="COQ7"/>
    <property type="match status" value="1"/>
</dbReference>
<keyword evidence="2" id="KW-0831">Ubiquinone biosynthesis</keyword>
<evidence type="ECO:0000256" key="8">
    <source>
        <dbReference type="SAM" id="Phobius"/>
    </source>
</evidence>
<dbReference type="PANTHER" id="PTHR11237">
    <property type="entry name" value="COENZYME Q10 BIOSYNTHESIS PROTEIN 7"/>
    <property type="match status" value="1"/>
</dbReference>
<keyword evidence="8" id="KW-0812">Transmembrane</keyword>
<comment type="pathway">
    <text evidence="1">Cofactor biosynthesis; ubiquinone biosynthesis.</text>
</comment>
<evidence type="ECO:0000256" key="7">
    <source>
        <dbReference type="ARBA" id="ARBA00023136"/>
    </source>
</evidence>
<dbReference type="InterPro" id="IPR011566">
    <property type="entry name" value="Ubq_synth_Coq7"/>
</dbReference>
<gene>
    <name evidence="9" type="ORF">JAO78_015480</name>
</gene>
<protein>
    <submittedName>
        <fullName evidence="9">Demethoxyubiquinone hydroxylase family protein</fullName>
    </submittedName>
</protein>
<dbReference type="SUPFAM" id="SSF47240">
    <property type="entry name" value="Ferritin-like"/>
    <property type="match status" value="1"/>
</dbReference>
<keyword evidence="8" id="KW-1133">Transmembrane helix</keyword>
<proteinExistence type="predicted"/>
<organism evidence="9 10">
    <name type="scientific">Alishewanella maricola</name>
    <dbReference type="NCBI Taxonomy" id="2795740"/>
    <lineage>
        <taxon>Bacteria</taxon>
        <taxon>Pseudomonadati</taxon>
        <taxon>Pseudomonadota</taxon>
        <taxon>Gammaproteobacteria</taxon>
        <taxon>Alteromonadales</taxon>
        <taxon>Alteromonadaceae</taxon>
        <taxon>Alishewanella</taxon>
    </lineage>
</organism>
<keyword evidence="5" id="KW-0408">Iron</keyword>
<keyword evidence="4" id="KW-0560">Oxidoreductase</keyword>
<evidence type="ECO:0000256" key="3">
    <source>
        <dbReference type="ARBA" id="ARBA00022723"/>
    </source>
</evidence>
<reference evidence="9 10" key="1">
    <citation type="submission" date="2021-10" db="EMBL/GenBank/DDBJ databases">
        <title>Alishewanella koreense sp. nov. isolated from seawater of southwestern coast in South Korea and the proposal for the reclassification of Rheinheimera perlucida and Rheinheimera tuosuensis as Arsukibacterium perlucida and Arsukibacterium tuosuensis.</title>
        <authorList>
            <person name="Kim K.H."/>
            <person name="Ruan W."/>
            <person name="Kim K.R."/>
            <person name="Baek J.H."/>
            <person name="Jeon C.O."/>
        </authorList>
    </citation>
    <scope>NUCLEOTIDE SEQUENCE [LARGE SCALE GENOMIC DNA]</scope>
    <source>
        <strain evidence="9 10">16-MA</strain>
    </source>
</reference>
<dbReference type="InterPro" id="IPR009078">
    <property type="entry name" value="Ferritin-like_SF"/>
</dbReference>
<evidence type="ECO:0000313" key="10">
    <source>
        <dbReference type="Proteomes" id="UP000633814"/>
    </source>
</evidence>
<evidence type="ECO:0000256" key="5">
    <source>
        <dbReference type="ARBA" id="ARBA00023004"/>
    </source>
</evidence>
<keyword evidence="3" id="KW-0479">Metal-binding</keyword>
<dbReference type="EMBL" id="JAEINI020000016">
    <property type="protein sequence ID" value="MCB5228211.1"/>
    <property type="molecule type" value="Genomic_DNA"/>
</dbReference>